<evidence type="ECO:0000256" key="10">
    <source>
        <dbReference type="ARBA" id="ARBA00053072"/>
    </source>
</evidence>
<evidence type="ECO:0000256" key="3">
    <source>
        <dbReference type="ARBA" id="ARBA00004123"/>
    </source>
</evidence>
<dbReference type="InterPro" id="IPR020095">
    <property type="entry name" value="PsdUridine_synth_TruA_C"/>
</dbReference>
<evidence type="ECO:0000256" key="9">
    <source>
        <dbReference type="ARBA" id="ARBA00036943"/>
    </source>
</evidence>
<dbReference type="GO" id="GO:0003723">
    <property type="term" value="F:RNA binding"/>
    <property type="evidence" value="ECO:0007669"/>
    <property type="project" value="InterPro"/>
</dbReference>
<keyword evidence="19" id="KW-1185">Reference proteome</keyword>
<dbReference type="HOGENOM" id="CLU_021971_1_0_1"/>
<dbReference type="Gene3D" id="3.30.70.660">
    <property type="entry name" value="Pseudouridine synthase I, catalytic domain, C-terminal subdomain"/>
    <property type="match status" value="1"/>
</dbReference>
<evidence type="ECO:0000256" key="16">
    <source>
        <dbReference type="SAM" id="MobiDB-lite"/>
    </source>
</evidence>
<dbReference type="AlphaFoldDB" id="M7U0L3"/>
<feature type="compositionally biased region" description="Basic and acidic residues" evidence="16">
    <location>
        <begin position="299"/>
        <end position="311"/>
    </location>
</feature>
<gene>
    <name evidence="18" type="ORF">UCREL1_488</name>
</gene>
<keyword evidence="8" id="KW-0539">Nucleus</keyword>
<dbReference type="GO" id="GO:0031119">
    <property type="term" value="P:tRNA pseudouridine synthesis"/>
    <property type="evidence" value="ECO:0007669"/>
    <property type="project" value="InterPro"/>
</dbReference>
<name>M7U0L3_EUTLA</name>
<feature type="region of interest" description="Disordered" evidence="16">
    <location>
        <begin position="618"/>
        <end position="646"/>
    </location>
</feature>
<comment type="catalytic activity">
    <reaction evidence="9">
        <text>a uridine in tRNA = a pseudouridine in tRNA</text>
        <dbReference type="Rhea" id="RHEA:54572"/>
        <dbReference type="Rhea" id="RHEA-COMP:13339"/>
        <dbReference type="Rhea" id="RHEA-COMP:13934"/>
        <dbReference type="ChEBI" id="CHEBI:65314"/>
        <dbReference type="ChEBI" id="CHEBI:65315"/>
    </reaction>
</comment>
<dbReference type="GO" id="GO:1990481">
    <property type="term" value="P:mRNA pseudouridine synthesis"/>
    <property type="evidence" value="ECO:0007669"/>
    <property type="project" value="TreeGrafter"/>
</dbReference>
<dbReference type="Pfam" id="PF01416">
    <property type="entry name" value="PseudoU_synth_1"/>
    <property type="match status" value="1"/>
</dbReference>
<evidence type="ECO:0000256" key="2">
    <source>
        <dbReference type="ARBA" id="ARBA00001832"/>
    </source>
</evidence>
<keyword evidence="6" id="KW-0819">tRNA processing</keyword>
<dbReference type="GO" id="GO:0005634">
    <property type="term" value="C:nucleus"/>
    <property type="evidence" value="ECO:0007669"/>
    <property type="project" value="UniProtKB-SubCell"/>
</dbReference>
<dbReference type="OMA" id="NKAFDCR"/>
<dbReference type="PANTHER" id="PTHR11142">
    <property type="entry name" value="PSEUDOURIDYLATE SYNTHASE"/>
    <property type="match status" value="1"/>
</dbReference>
<dbReference type="GO" id="GO:0031120">
    <property type="term" value="P:snRNA pseudouridine synthesis"/>
    <property type="evidence" value="ECO:0007669"/>
    <property type="project" value="UniProtKB-ARBA"/>
</dbReference>
<organism evidence="18 19">
    <name type="scientific">Eutypa lata (strain UCR-EL1)</name>
    <name type="common">Grapevine dieback disease fungus</name>
    <name type="synonym">Eutypa armeniacae</name>
    <dbReference type="NCBI Taxonomy" id="1287681"/>
    <lineage>
        <taxon>Eukaryota</taxon>
        <taxon>Fungi</taxon>
        <taxon>Dikarya</taxon>
        <taxon>Ascomycota</taxon>
        <taxon>Pezizomycotina</taxon>
        <taxon>Sordariomycetes</taxon>
        <taxon>Xylariomycetidae</taxon>
        <taxon>Xylariales</taxon>
        <taxon>Diatrypaceae</taxon>
        <taxon>Eutypa</taxon>
    </lineage>
</organism>
<feature type="active site" description="Nucleophile" evidence="14">
    <location>
        <position position="167"/>
    </location>
</feature>
<feature type="binding site" evidence="15">
    <location>
        <position position="223"/>
    </location>
    <ligand>
        <name>substrate</name>
    </ligand>
</feature>
<evidence type="ECO:0000256" key="12">
    <source>
        <dbReference type="ARBA" id="ARBA00079072"/>
    </source>
</evidence>
<dbReference type="FunFam" id="3.30.70.660:FF:000002">
    <property type="entry name" value="tRNA pseudouridine synthase"/>
    <property type="match status" value="1"/>
</dbReference>
<evidence type="ECO:0000256" key="4">
    <source>
        <dbReference type="ARBA" id="ARBA00009375"/>
    </source>
</evidence>
<feature type="compositionally biased region" description="Low complexity" evidence="16">
    <location>
        <begin position="374"/>
        <end position="388"/>
    </location>
</feature>
<comment type="similarity">
    <text evidence="4">Belongs to the tRNA pseudouridine synthase TruA family.</text>
</comment>
<comment type="function">
    <text evidence="10">Formation of pseudouridine at positions 27 and 28 in the anticodon stem and loop of transfer RNAs; at positions 34 and 36 of intron-containing precursor tRNA(Ile) and at position 35 in the intron-containing tRNA(Tyr). Catalyzes pseudouridylation at position 44 in U2 snRNA. Also catalyzes pseudouridylation of mRNAs.</text>
</comment>
<comment type="catalytic activity">
    <reaction evidence="2">
        <text>uridine in snRNA = pseudouridine in snRNA</text>
        <dbReference type="Rhea" id="RHEA:51124"/>
        <dbReference type="Rhea" id="RHEA-COMP:12891"/>
        <dbReference type="Rhea" id="RHEA-COMP:12892"/>
        <dbReference type="ChEBI" id="CHEBI:65314"/>
        <dbReference type="ChEBI" id="CHEBI:65315"/>
    </reaction>
</comment>
<dbReference type="EMBL" id="KB705455">
    <property type="protein sequence ID" value="EMR72460.1"/>
    <property type="molecule type" value="Genomic_DNA"/>
</dbReference>
<dbReference type="CDD" id="cd02568">
    <property type="entry name" value="PseudoU_synth_PUS1_PUS2"/>
    <property type="match status" value="1"/>
</dbReference>
<feature type="compositionally biased region" description="Polar residues" evidence="16">
    <location>
        <begin position="77"/>
        <end position="88"/>
    </location>
</feature>
<dbReference type="GO" id="GO:0006397">
    <property type="term" value="P:mRNA processing"/>
    <property type="evidence" value="ECO:0007669"/>
    <property type="project" value="UniProtKB-KW"/>
</dbReference>
<dbReference type="PANTHER" id="PTHR11142:SF4">
    <property type="entry name" value="PSEUDOURIDYLATE SYNTHASE 1 HOMOLOG"/>
    <property type="match status" value="1"/>
</dbReference>
<feature type="compositionally biased region" description="Acidic residues" evidence="16">
    <location>
        <begin position="630"/>
        <end position="646"/>
    </location>
</feature>
<dbReference type="SUPFAM" id="SSF55120">
    <property type="entry name" value="Pseudouridine synthase"/>
    <property type="match status" value="1"/>
</dbReference>
<dbReference type="FunFam" id="3.30.70.580:FF:000002">
    <property type="entry name" value="tRNA pseudouridine synthase"/>
    <property type="match status" value="1"/>
</dbReference>
<dbReference type="InterPro" id="IPR020094">
    <property type="entry name" value="TruA/RsuA/RluB/E/F_N"/>
</dbReference>
<dbReference type="InterPro" id="IPR020103">
    <property type="entry name" value="PsdUridine_synth_cat_dom_sf"/>
</dbReference>
<feature type="compositionally biased region" description="Basic and acidic residues" evidence="16">
    <location>
        <begin position="31"/>
        <end position="67"/>
    </location>
</feature>
<dbReference type="Proteomes" id="UP000012174">
    <property type="component" value="Unassembled WGS sequence"/>
</dbReference>
<dbReference type="InterPro" id="IPR041708">
    <property type="entry name" value="PUS1/PUS2-like"/>
</dbReference>
<reference evidence="19" key="1">
    <citation type="journal article" date="2013" name="Genome Announc.">
        <title>Draft genome sequence of the grapevine dieback fungus Eutypa lata UCR-EL1.</title>
        <authorList>
            <person name="Blanco-Ulate B."/>
            <person name="Rolshausen P.E."/>
            <person name="Cantu D."/>
        </authorList>
    </citation>
    <scope>NUCLEOTIDE SEQUENCE [LARGE SCALE GENOMIC DNA]</scope>
    <source>
        <strain evidence="19">UCR-EL1</strain>
    </source>
</reference>
<evidence type="ECO:0000256" key="8">
    <source>
        <dbReference type="ARBA" id="ARBA00023242"/>
    </source>
</evidence>
<evidence type="ECO:0000256" key="6">
    <source>
        <dbReference type="ARBA" id="ARBA00022694"/>
    </source>
</evidence>
<evidence type="ECO:0000313" key="19">
    <source>
        <dbReference type="Proteomes" id="UP000012174"/>
    </source>
</evidence>
<feature type="compositionally biased region" description="Polar residues" evidence="16">
    <location>
        <begin position="350"/>
        <end position="362"/>
    </location>
</feature>
<dbReference type="Gene3D" id="3.30.70.580">
    <property type="entry name" value="Pseudouridine synthase I, catalytic domain, N-terminal subdomain"/>
    <property type="match status" value="1"/>
</dbReference>
<keyword evidence="7" id="KW-0413">Isomerase</keyword>
<dbReference type="GO" id="GO:0009982">
    <property type="term" value="F:pseudouridine synthase activity"/>
    <property type="evidence" value="ECO:0007669"/>
    <property type="project" value="InterPro"/>
</dbReference>
<evidence type="ECO:0000256" key="14">
    <source>
        <dbReference type="PIRSR" id="PIRSR641708-1"/>
    </source>
</evidence>
<feature type="domain" description="Pseudouridine synthase I TruA alpha/beta" evidence="17">
    <location>
        <begin position="436"/>
        <end position="544"/>
    </location>
</feature>
<protein>
    <recommendedName>
        <fullName evidence="11">tRNA pseudouridine synthase 1</fullName>
    </recommendedName>
    <alternativeName>
        <fullName evidence="12">tRNA pseudouridylate synthase 1</fullName>
    </alternativeName>
    <alternativeName>
        <fullName evidence="13">tRNA-uridine isomerase 1</fullName>
    </alternativeName>
</protein>
<evidence type="ECO:0000256" key="1">
    <source>
        <dbReference type="ARBA" id="ARBA00001166"/>
    </source>
</evidence>
<evidence type="ECO:0000256" key="5">
    <source>
        <dbReference type="ARBA" id="ARBA00022664"/>
    </source>
</evidence>
<feature type="region of interest" description="Disordered" evidence="16">
    <location>
        <begin position="299"/>
        <end position="402"/>
    </location>
</feature>
<feature type="compositionally biased region" description="Basic and acidic residues" evidence="16">
    <location>
        <begin position="323"/>
        <end position="341"/>
    </location>
</feature>
<feature type="compositionally biased region" description="Basic and acidic residues" evidence="16">
    <location>
        <begin position="390"/>
        <end position="399"/>
    </location>
</feature>
<dbReference type="NCBIfam" id="TIGR00071">
    <property type="entry name" value="hisT_truA"/>
    <property type="match status" value="1"/>
</dbReference>
<proteinExistence type="inferred from homology"/>
<dbReference type="InterPro" id="IPR001406">
    <property type="entry name" value="PsdUridine_synth_TruA"/>
</dbReference>
<dbReference type="OrthoDB" id="10256309at2759"/>
<evidence type="ECO:0000256" key="13">
    <source>
        <dbReference type="ARBA" id="ARBA00080858"/>
    </source>
</evidence>
<feature type="region of interest" description="Disordered" evidence="16">
    <location>
        <begin position="31"/>
        <end position="88"/>
    </location>
</feature>
<keyword evidence="5" id="KW-0507">mRNA processing</keyword>
<evidence type="ECO:0000256" key="7">
    <source>
        <dbReference type="ARBA" id="ARBA00023235"/>
    </source>
</evidence>
<evidence type="ECO:0000256" key="11">
    <source>
        <dbReference type="ARBA" id="ARBA00073968"/>
    </source>
</evidence>
<evidence type="ECO:0000256" key="15">
    <source>
        <dbReference type="PIRSR" id="PIRSR641708-2"/>
    </source>
</evidence>
<dbReference type="KEGG" id="ela:UCREL1_488"/>
<evidence type="ECO:0000259" key="17">
    <source>
        <dbReference type="Pfam" id="PF01416"/>
    </source>
</evidence>
<evidence type="ECO:0000313" key="18">
    <source>
        <dbReference type="EMBL" id="EMR72460.1"/>
    </source>
</evidence>
<dbReference type="eggNOG" id="KOG2553">
    <property type="taxonomic scope" value="Eukaryota"/>
</dbReference>
<comment type="catalytic activity">
    <reaction evidence="1">
        <text>a uridine in mRNA = a pseudouridine in mRNA</text>
        <dbReference type="Rhea" id="RHEA:56644"/>
        <dbReference type="Rhea" id="RHEA-COMP:14658"/>
        <dbReference type="Rhea" id="RHEA-COMP:14659"/>
        <dbReference type="ChEBI" id="CHEBI:65314"/>
        <dbReference type="ChEBI" id="CHEBI:65315"/>
    </reaction>
</comment>
<comment type="subcellular location">
    <subcellularLocation>
        <location evidence="3">Nucleus</location>
    </subcellularLocation>
</comment>
<dbReference type="InterPro" id="IPR020097">
    <property type="entry name" value="PsdUridine_synth_TruA_a/b_dom"/>
</dbReference>
<dbReference type="STRING" id="1287681.M7U0L3"/>
<accession>M7U0L3</accession>
<sequence>MRGLATNPMAKTSVEINNPARIAVAATEVTGEAKEVEEVKAEEVEETKTKIARGRSERERNGGEWQEKKRRRLENADGTTTGDADQSSYMSIPFSEAEIAAEERRPKRKVAVLIGYSGTGYHGLQINHKDKTIEGDIFAALVAANSISKANASDPRKSSFVRCARTDKGVHAAGNMISLKLIIEDPDIVKKINDALPSQIRVWGIHRTNNAFSCYQQCDSRWYEYLMPSYCLLPPHPESFLGKKVLDSIKEKGIEAEYAERLGEVKDYWKEVEENDIQPILDSLDPHVRELVVQRMHASEREVAAQDESARPDSNGEAPGQKKTGDKSQDVQSEDVAKESSDTAIESVPTVATENAPQTSDTVGEESTVAAGLASAAPTDPAEDTTTTMDGKDAKEAKQPKLSPVDVALKRIKTAYIDAKRRYRATPERIARLQGALDQYVGTRNYHNYTVQKGHADPSAKRLIKSFVVEREPIQINDTQWLSLKVHGQSFMMHQIRKMVGLAVLTARCGALDPAAFVPQTYGPARVSIPKAPGLGLLLERPVFNSYNQRAVDSLGLEALDFSNYEKEIRAFKDEHIYRRIFELEEKENSFHTFFHQIDSFKSDYFLWVTAHGIEAAQQRAGPQAVPKELEEELGNEGENPEDGDG</sequence>